<dbReference type="AlphaFoldDB" id="A0A1I3XF62"/>
<keyword evidence="2" id="KW-0680">Restriction system</keyword>
<dbReference type="Proteomes" id="UP000199473">
    <property type="component" value="Unassembled WGS sequence"/>
</dbReference>
<dbReference type="PANTHER" id="PTHR30408:SF12">
    <property type="entry name" value="TYPE I RESTRICTION ENZYME MJAVIII SPECIFICITY SUBUNIT"/>
    <property type="match status" value="1"/>
</dbReference>
<dbReference type="GO" id="GO:0003677">
    <property type="term" value="F:DNA binding"/>
    <property type="evidence" value="ECO:0007669"/>
    <property type="project" value="UniProtKB-KW"/>
</dbReference>
<evidence type="ECO:0000259" key="4">
    <source>
        <dbReference type="Pfam" id="PF01420"/>
    </source>
</evidence>
<dbReference type="STRING" id="1123062.SAMN02745775_101249"/>
<sequence length="268" mass="29823">MCKQWVNQAAVPTERLMQMLVPLPPLEQQRRIAAILDEADGLRTMRRAALAQLDEMAQAIFVEMFGDPESNPKCWPISQLHEIVRLGDNINYGVVQPGDQVDGGVPLVRVGDLSEGRVDRTNIKTIAPEIEADYRRSRLRGDEVLVSCVGSIGVVALACADDKGSNIARAVARIPVGNLANRVFLANYLRSNFVQNYFTRELRTVSQPTLNIKQIAETPVLLPPLPLQSEFAERWATLQHLVADWSTRGAMLDSLFASLQHRAFRGEL</sequence>
<evidence type="ECO:0000313" key="6">
    <source>
        <dbReference type="Proteomes" id="UP000199473"/>
    </source>
</evidence>
<evidence type="ECO:0000256" key="1">
    <source>
        <dbReference type="ARBA" id="ARBA00010923"/>
    </source>
</evidence>
<accession>A0A1I3XF62</accession>
<evidence type="ECO:0000256" key="3">
    <source>
        <dbReference type="ARBA" id="ARBA00023125"/>
    </source>
</evidence>
<dbReference type="Gene3D" id="3.90.220.20">
    <property type="entry name" value="DNA methylase specificity domains"/>
    <property type="match status" value="2"/>
</dbReference>
<keyword evidence="6" id="KW-1185">Reference proteome</keyword>
<feature type="domain" description="Type I restriction modification DNA specificity" evidence="4">
    <location>
        <begin position="99"/>
        <end position="234"/>
    </location>
</feature>
<dbReference type="PANTHER" id="PTHR30408">
    <property type="entry name" value="TYPE-1 RESTRICTION ENZYME ECOKI SPECIFICITY PROTEIN"/>
    <property type="match status" value="1"/>
</dbReference>
<reference evidence="5 6" key="1">
    <citation type="submission" date="2016-10" db="EMBL/GenBank/DDBJ databases">
        <authorList>
            <person name="de Groot N.N."/>
        </authorList>
    </citation>
    <scope>NUCLEOTIDE SEQUENCE [LARGE SCALE GENOMIC DNA]</scope>
    <source>
        <strain evidence="5 6">DSM 19981</strain>
    </source>
</reference>
<organism evidence="5 6">
    <name type="scientific">Falsiroseomonas stagni DSM 19981</name>
    <dbReference type="NCBI Taxonomy" id="1123062"/>
    <lineage>
        <taxon>Bacteria</taxon>
        <taxon>Pseudomonadati</taxon>
        <taxon>Pseudomonadota</taxon>
        <taxon>Alphaproteobacteria</taxon>
        <taxon>Acetobacterales</taxon>
        <taxon>Roseomonadaceae</taxon>
        <taxon>Falsiroseomonas</taxon>
    </lineage>
</organism>
<keyword evidence="3" id="KW-0238">DNA-binding</keyword>
<dbReference type="CDD" id="cd17256">
    <property type="entry name" value="RMtype1_S_EcoJA65PI-TRD1-CR1_like"/>
    <property type="match status" value="1"/>
</dbReference>
<comment type="similarity">
    <text evidence="1">Belongs to the type-I restriction system S methylase family.</text>
</comment>
<dbReference type="SUPFAM" id="SSF116734">
    <property type="entry name" value="DNA methylase specificity domain"/>
    <property type="match status" value="2"/>
</dbReference>
<dbReference type="InterPro" id="IPR052021">
    <property type="entry name" value="Type-I_RS_S_subunit"/>
</dbReference>
<protein>
    <submittedName>
        <fullName evidence="5">Type I restriction modification DNA specificity domain-containing protein</fullName>
    </submittedName>
</protein>
<dbReference type="InterPro" id="IPR044946">
    <property type="entry name" value="Restrct_endonuc_typeI_TRD_sf"/>
</dbReference>
<gene>
    <name evidence="5" type="ORF">SAMN02745775_101249</name>
</gene>
<evidence type="ECO:0000256" key="2">
    <source>
        <dbReference type="ARBA" id="ARBA00022747"/>
    </source>
</evidence>
<dbReference type="InterPro" id="IPR000055">
    <property type="entry name" value="Restrct_endonuc_typeI_TRD"/>
</dbReference>
<proteinExistence type="inferred from homology"/>
<dbReference type="GO" id="GO:0009307">
    <property type="term" value="P:DNA restriction-modification system"/>
    <property type="evidence" value="ECO:0007669"/>
    <property type="project" value="UniProtKB-KW"/>
</dbReference>
<name>A0A1I3XF62_9PROT</name>
<evidence type="ECO:0000313" key="5">
    <source>
        <dbReference type="EMBL" id="SFK18140.1"/>
    </source>
</evidence>
<dbReference type="Pfam" id="PF01420">
    <property type="entry name" value="Methylase_S"/>
    <property type="match status" value="1"/>
</dbReference>
<dbReference type="EMBL" id="FOSQ01000001">
    <property type="protein sequence ID" value="SFK18140.1"/>
    <property type="molecule type" value="Genomic_DNA"/>
</dbReference>